<name>A0A7W2FPW1_9VIBR</name>
<gene>
    <name evidence="1" type="ORF">H2O73_07115</name>
</gene>
<evidence type="ECO:0000313" key="1">
    <source>
        <dbReference type="EMBL" id="MBA5762105.1"/>
    </source>
</evidence>
<dbReference type="Proteomes" id="UP000571701">
    <property type="component" value="Unassembled WGS sequence"/>
</dbReference>
<comment type="caution">
    <text evidence="1">The sequence shown here is derived from an EMBL/GenBank/DDBJ whole genome shotgun (WGS) entry which is preliminary data.</text>
</comment>
<accession>A0A7W2FPW1</accession>
<keyword evidence="2" id="KW-1185">Reference proteome</keyword>
<reference evidence="1 2" key="1">
    <citation type="submission" date="2020-07" db="EMBL/GenBank/DDBJ databases">
        <title>Vibrio marinisediminis sp. nov., isolated from marine sediment.</title>
        <authorList>
            <person name="Ji X."/>
        </authorList>
    </citation>
    <scope>NUCLEOTIDE SEQUENCE [LARGE SCALE GENOMIC DNA]</scope>
    <source>
        <strain evidence="1 2">404</strain>
    </source>
</reference>
<dbReference type="EMBL" id="JACFYF010000003">
    <property type="protein sequence ID" value="MBA5762105.1"/>
    <property type="molecule type" value="Genomic_DNA"/>
</dbReference>
<dbReference type="RefSeq" id="WP_182108013.1">
    <property type="nucleotide sequence ID" value="NZ_JACFYF010000003.1"/>
</dbReference>
<proteinExistence type="predicted"/>
<organism evidence="1 2">
    <name type="scientific">Vibrio marinisediminis</name>
    <dbReference type="NCBI Taxonomy" id="2758441"/>
    <lineage>
        <taxon>Bacteria</taxon>
        <taxon>Pseudomonadati</taxon>
        <taxon>Pseudomonadota</taxon>
        <taxon>Gammaproteobacteria</taxon>
        <taxon>Vibrionales</taxon>
        <taxon>Vibrionaceae</taxon>
        <taxon>Vibrio</taxon>
    </lineage>
</organism>
<protein>
    <submittedName>
        <fullName evidence="1">MSHA biogenesis protein MshF</fullName>
    </submittedName>
</protein>
<dbReference type="AlphaFoldDB" id="A0A7W2FPW1"/>
<sequence>MPKQIERSRLAVWFLVLVTLLFAFVIAWKKVEQEASDTALLVASNRIVERANFYKQQWLLSGEPDKLTLNHKVIHYSKSGWVKPLNLANKVDCHYWLALFYEEERVLESLPIKIKDNSKLSGFQCEYFYSREHAIYINLVDNKFSVGVSFSSEHEF</sequence>
<evidence type="ECO:0000313" key="2">
    <source>
        <dbReference type="Proteomes" id="UP000571701"/>
    </source>
</evidence>